<dbReference type="PANTHER" id="PTHR23082:SF0">
    <property type="entry name" value="GENERAL TRANSCRIPTION FACTOR 3C POLYPEPTIDE 3"/>
    <property type="match status" value="1"/>
</dbReference>
<accession>A0A0F4ZI12</accession>
<comment type="caution">
    <text evidence="3">The sequence shown here is derived from an EMBL/GenBank/DDBJ whole genome shotgun (WGS) entry which is preliminary data.</text>
</comment>
<dbReference type="InterPro" id="IPR011990">
    <property type="entry name" value="TPR-like_helical_dom_sf"/>
</dbReference>
<dbReference type="InterPro" id="IPR039340">
    <property type="entry name" value="Tfc4/TFIIIC-102/Sfc4"/>
</dbReference>
<organism evidence="3 4">
    <name type="scientific">Thielaviopsis punctulata</name>
    <dbReference type="NCBI Taxonomy" id="72032"/>
    <lineage>
        <taxon>Eukaryota</taxon>
        <taxon>Fungi</taxon>
        <taxon>Dikarya</taxon>
        <taxon>Ascomycota</taxon>
        <taxon>Pezizomycotina</taxon>
        <taxon>Sordariomycetes</taxon>
        <taxon>Hypocreomycetidae</taxon>
        <taxon>Microascales</taxon>
        <taxon>Ceratocystidaceae</taxon>
        <taxon>Thielaviopsis</taxon>
    </lineage>
</organism>
<dbReference type="SMART" id="SM00028">
    <property type="entry name" value="TPR"/>
    <property type="match status" value="7"/>
</dbReference>
<feature type="compositionally biased region" description="Polar residues" evidence="2">
    <location>
        <begin position="512"/>
        <end position="523"/>
    </location>
</feature>
<evidence type="ECO:0000313" key="3">
    <source>
        <dbReference type="EMBL" id="KKA30244.1"/>
    </source>
</evidence>
<dbReference type="Pfam" id="PF13432">
    <property type="entry name" value="TPR_16"/>
    <property type="match status" value="2"/>
</dbReference>
<name>A0A0F4ZI12_9PEZI</name>
<feature type="repeat" description="TPR" evidence="1">
    <location>
        <begin position="810"/>
        <end position="843"/>
    </location>
</feature>
<dbReference type="GO" id="GO:0006383">
    <property type="term" value="P:transcription by RNA polymerase III"/>
    <property type="evidence" value="ECO:0007669"/>
    <property type="project" value="InterPro"/>
</dbReference>
<evidence type="ECO:0000256" key="1">
    <source>
        <dbReference type="PROSITE-ProRule" id="PRU00339"/>
    </source>
</evidence>
<dbReference type="PANTHER" id="PTHR23082">
    <property type="entry name" value="TRANSCRIPTION INITIATION FACTOR IIIC TFIIIC , POLYPEPTIDE 3-RELATED"/>
    <property type="match status" value="1"/>
</dbReference>
<proteinExistence type="predicted"/>
<keyword evidence="1" id="KW-0802">TPR repeat</keyword>
<dbReference type="InterPro" id="IPR019734">
    <property type="entry name" value="TPR_rpt"/>
</dbReference>
<sequence>MYIPISHRTSSGYRPTFCIRNENGDASSEISDADSDLIELENDIEKYNKSVHAFLASQRGLTLPGAAKAGNKPRGALRGPRKAAEPRGDIKARLSRANQAFLSGDYPLARNYIFEIIRINAETHQAWTTLASIFREEGMSDKALMSMVYAAHLRPKDIAGWIKTGRYALDMATDVETALNTARLCYSAALRADAKNVEARMGRAEVCVLQQQYSLAIADYRMILNQTPLNIDVIRKLAEVCLDSPNIQSAAPVAITAYAELIKFETTQIYDTQRIFLWDDLFMYIELLSASHQNEQAISEIKRLSRWLLPGEPDQFWDSWTQDDREFDLTNTRRLQVLHTPEAAVSYSVDPLPIQLRVRLGTSRLSLGDIEEGLMHLECLHPDTPGAHDKIMDFPYLVQIAAEQIYDSGMYEKAAPYYRSLRDIAGITDASISFALGRCYMAQGNLEAAEECFLATIEADEANIEARVELATIYENAKEGEEALILVTEALALRDAQRLEEEGYGTADAPTGTASRARSQNASPRNPKRRKRNPGMIPTRFRPRRLGDPSARRKAEQERVKGLLEKYGEAQVMRERLAQGDHALFSEWMMVTKELIDDFRSSKKFYTWDRYLKLLGKTSGRHDKSREGAKSALDEMAERLTKAILPPDEVPDPAVTTTDDNYLGIPFDSWLDLFLDYAVCLCHDGNYDESANICNAARDSTVFRNSLDFTTRIYLTWGACAAFAGDEEACISISRTMIRYNSYSVDSYRMFAVMSRICQSAASWYNSGPAQKFLLRQIKAMDASVLNGGGSLADQAGAEGDQVKREAPDVNVLMLYGHILFMSTSYTYALHYFMRARSLDPTNPAINLSIGLGYIHYALKRQSVNRQYLILQGLGFFFTYAAQIETHQPALLPQARYNIARIFHLIGLPHLAHAFVDDGIRVDAHSTPRLSAELSDLEVQV</sequence>
<dbReference type="Proteomes" id="UP000033483">
    <property type="component" value="Unassembled WGS sequence"/>
</dbReference>
<dbReference type="SUPFAM" id="SSF48452">
    <property type="entry name" value="TPR-like"/>
    <property type="match status" value="2"/>
</dbReference>
<protein>
    <submittedName>
        <fullName evidence="3">Uncharacterized protein</fullName>
    </submittedName>
</protein>
<reference evidence="3 4" key="1">
    <citation type="submission" date="2015-03" db="EMBL/GenBank/DDBJ databases">
        <authorList>
            <person name="Radwan O."/>
            <person name="Al-Naeli F.A."/>
            <person name="Rendon G.A."/>
            <person name="Fields C."/>
        </authorList>
    </citation>
    <scope>NUCLEOTIDE SEQUENCE [LARGE SCALE GENOMIC DNA]</scope>
    <source>
        <strain evidence="3">CR-DP1</strain>
    </source>
</reference>
<dbReference type="EMBL" id="LAEV01000460">
    <property type="protein sequence ID" value="KKA30244.1"/>
    <property type="molecule type" value="Genomic_DNA"/>
</dbReference>
<dbReference type="AlphaFoldDB" id="A0A0F4ZI12"/>
<dbReference type="PROSITE" id="PS50005">
    <property type="entry name" value="TPR"/>
    <property type="match status" value="2"/>
</dbReference>
<evidence type="ECO:0000256" key="2">
    <source>
        <dbReference type="SAM" id="MobiDB-lite"/>
    </source>
</evidence>
<keyword evidence="4" id="KW-1185">Reference proteome</keyword>
<feature type="non-terminal residue" evidence="3">
    <location>
        <position position="941"/>
    </location>
</feature>
<dbReference type="Gene3D" id="1.25.40.10">
    <property type="entry name" value="Tetratricopeptide repeat domain"/>
    <property type="match status" value="4"/>
</dbReference>
<dbReference type="GO" id="GO:0000127">
    <property type="term" value="C:transcription factor TFIIIC complex"/>
    <property type="evidence" value="ECO:0007669"/>
    <property type="project" value="TreeGrafter"/>
</dbReference>
<feature type="compositionally biased region" description="Basic and acidic residues" evidence="2">
    <location>
        <begin position="545"/>
        <end position="559"/>
    </location>
</feature>
<gene>
    <name evidence="3" type="ORF">TD95_005325</name>
</gene>
<evidence type="ECO:0000313" key="4">
    <source>
        <dbReference type="Proteomes" id="UP000033483"/>
    </source>
</evidence>
<dbReference type="OrthoDB" id="9991317at2759"/>
<feature type="region of interest" description="Disordered" evidence="2">
    <location>
        <begin position="65"/>
        <end position="87"/>
    </location>
</feature>
<feature type="repeat" description="TPR" evidence="1">
    <location>
        <begin position="430"/>
        <end position="463"/>
    </location>
</feature>
<feature type="region of interest" description="Disordered" evidence="2">
    <location>
        <begin position="502"/>
        <end position="559"/>
    </location>
</feature>